<organism evidence="1">
    <name type="scientific">uncultured Caudovirales phage</name>
    <dbReference type="NCBI Taxonomy" id="2100421"/>
    <lineage>
        <taxon>Viruses</taxon>
        <taxon>Duplodnaviria</taxon>
        <taxon>Heunggongvirae</taxon>
        <taxon>Uroviricota</taxon>
        <taxon>Caudoviricetes</taxon>
        <taxon>Peduoviridae</taxon>
        <taxon>Maltschvirus</taxon>
        <taxon>Maltschvirus maltsch</taxon>
    </lineage>
</organism>
<protein>
    <submittedName>
        <fullName evidence="1">Uncharacterized protein</fullName>
    </submittedName>
</protein>
<reference evidence="1" key="1">
    <citation type="submission" date="2020-04" db="EMBL/GenBank/DDBJ databases">
        <authorList>
            <person name="Chiriac C."/>
            <person name="Salcher M."/>
            <person name="Ghai R."/>
            <person name="Kavagutti S V."/>
        </authorList>
    </citation>
    <scope>NUCLEOTIDE SEQUENCE</scope>
</reference>
<evidence type="ECO:0000313" key="1">
    <source>
        <dbReference type="EMBL" id="CAB4129711.1"/>
    </source>
</evidence>
<accession>A0A6J5L5R6</accession>
<dbReference type="EMBL" id="LR796236">
    <property type="protein sequence ID" value="CAB4129711.1"/>
    <property type="molecule type" value="Genomic_DNA"/>
</dbReference>
<gene>
    <name evidence="1" type="ORF">UFOVP115_95</name>
</gene>
<proteinExistence type="predicted"/>
<sequence length="66" mass="7897">MSKVTVTYTVTYDLKGKLREEYLDQLEGYKDSKARRKWFAIDRFIGHHNLELFDKKAKLTVTEEQN</sequence>
<name>A0A6J5L5R6_9CAUD</name>